<evidence type="ECO:0000256" key="1">
    <source>
        <dbReference type="ARBA" id="ARBA00022448"/>
    </source>
</evidence>
<dbReference type="PANTHER" id="PTHR31382">
    <property type="entry name" value="NA(+)/H(+) ANTIPORTER"/>
    <property type="match status" value="1"/>
</dbReference>
<feature type="transmembrane region" description="Helical" evidence="6">
    <location>
        <begin position="62"/>
        <end position="86"/>
    </location>
</feature>
<keyword evidence="6" id="KW-0472">Membrane</keyword>
<accession>A0A4Y9ZQR3</accession>
<dbReference type="EMBL" id="SFCI01000966">
    <property type="protein sequence ID" value="TFY77236.1"/>
    <property type="molecule type" value="Genomic_DNA"/>
</dbReference>
<evidence type="ECO:0000256" key="6">
    <source>
        <dbReference type="SAM" id="Phobius"/>
    </source>
</evidence>
<comment type="caution">
    <text evidence="7">The sequence shown here is derived from an EMBL/GenBank/DDBJ whole genome shotgun (WGS) entry which is preliminary data.</text>
</comment>
<keyword evidence="6" id="KW-0812">Transmembrane</keyword>
<gene>
    <name evidence="7" type="ORF">EWM64_g6773</name>
</gene>
<name>A0A4Y9ZQR3_9AGAM</name>
<proteinExistence type="predicted"/>
<sequence length="177" mass="19434">MLTLSRYTQVLYIHPQAIYDIVKLTFLKMGVGAVFISTLAISRLETPEDPPQNQQQLLAATLQPIVAFIVLCSIIIHGLSIPFFSLSREVGSRMLSLSRTRTLTLRGPDVPDWLFGSRRPPALTTTPAPDVEHGEGTIVAEDGMSDARVSIEQDQIKGVREAQPVLGKGNVALRSER</sequence>
<dbReference type="GO" id="GO:0036376">
    <property type="term" value="P:sodium ion export across plasma membrane"/>
    <property type="evidence" value="ECO:0007669"/>
    <property type="project" value="InterPro"/>
</dbReference>
<keyword evidence="8" id="KW-1185">Reference proteome</keyword>
<organism evidence="7 8">
    <name type="scientific">Hericium alpestre</name>
    <dbReference type="NCBI Taxonomy" id="135208"/>
    <lineage>
        <taxon>Eukaryota</taxon>
        <taxon>Fungi</taxon>
        <taxon>Dikarya</taxon>
        <taxon>Basidiomycota</taxon>
        <taxon>Agaricomycotina</taxon>
        <taxon>Agaricomycetes</taxon>
        <taxon>Russulales</taxon>
        <taxon>Hericiaceae</taxon>
        <taxon>Hericium</taxon>
    </lineage>
</organism>
<keyword evidence="5" id="KW-0739">Sodium transport</keyword>
<dbReference type="STRING" id="135208.A0A4Y9ZQR3"/>
<evidence type="ECO:0000256" key="5">
    <source>
        <dbReference type="ARBA" id="ARBA00023201"/>
    </source>
</evidence>
<feature type="transmembrane region" description="Helical" evidence="6">
    <location>
        <begin position="21"/>
        <end position="42"/>
    </location>
</feature>
<keyword evidence="3" id="KW-0915">Sodium</keyword>
<dbReference type="GO" id="GO:0015385">
    <property type="term" value="F:sodium:proton antiporter activity"/>
    <property type="evidence" value="ECO:0007669"/>
    <property type="project" value="InterPro"/>
</dbReference>
<dbReference type="GO" id="GO:0042391">
    <property type="term" value="P:regulation of membrane potential"/>
    <property type="evidence" value="ECO:0007669"/>
    <property type="project" value="InterPro"/>
</dbReference>
<evidence type="ECO:0008006" key="9">
    <source>
        <dbReference type="Google" id="ProtNLM"/>
    </source>
</evidence>
<keyword evidence="6" id="KW-1133">Transmembrane helix</keyword>
<dbReference type="OrthoDB" id="2190219at2759"/>
<keyword evidence="1" id="KW-0813">Transport</keyword>
<keyword evidence="2" id="KW-0050">Antiport</keyword>
<reference evidence="7 8" key="1">
    <citation type="submission" date="2019-02" db="EMBL/GenBank/DDBJ databases">
        <title>Genome sequencing of the rare red list fungi Hericium alpestre (H. flagellum).</title>
        <authorList>
            <person name="Buettner E."/>
            <person name="Kellner H."/>
        </authorList>
    </citation>
    <scope>NUCLEOTIDE SEQUENCE [LARGE SCALE GENOMIC DNA]</scope>
    <source>
        <strain evidence="7 8">DSM 108284</strain>
    </source>
</reference>
<evidence type="ECO:0000256" key="3">
    <source>
        <dbReference type="ARBA" id="ARBA00023053"/>
    </source>
</evidence>
<evidence type="ECO:0000313" key="7">
    <source>
        <dbReference type="EMBL" id="TFY77236.1"/>
    </source>
</evidence>
<evidence type="ECO:0000256" key="4">
    <source>
        <dbReference type="ARBA" id="ARBA00023065"/>
    </source>
</evidence>
<dbReference type="GO" id="GO:0030007">
    <property type="term" value="P:intracellular potassium ion homeostasis"/>
    <property type="evidence" value="ECO:0007669"/>
    <property type="project" value="TreeGrafter"/>
</dbReference>
<dbReference type="Proteomes" id="UP000298061">
    <property type="component" value="Unassembled WGS sequence"/>
</dbReference>
<dbReference type="PANTHER" id="PTHR31382:SF4">
    <property type="entry name" value="NA(+)_H(+) ANTIPORTER"/>
    <property type="match status" value="1"/>
</dbReference>
<evidence type="ECO:0000313" key="8">
    <source>
        <dbReference type="Proteomes" id="UP000298061"/>
    </source>
</evidence>
<evidence type="ECO:0000256" key="2">
    <source>
        <dbReference type="ARBA" id="ARBA00022449"/>
    </source>
</evidence>
<dbReference type="GO" id="GO:0005886">
    <property type="term" value="C:plasma membrane"/>
    <property type="evidence" value="ECO:0007669"/>
    <property type="project" value="InterPro"/>
</dbReference>
<dbReference type="GO" id="GO:0120029">
    <property type="term" value="P:proton export across plasma membrane"/>
    <property type="evidence" value="ECO:0007669"/>
    <property type="project" value="InterPro"/>
</dbReference>
<protein>
    <recommendedName>
        <fullName evidence="9">Cation/H+ exchanger domain-containing protein</fullName>
    </recommendedName>
</protein>
<keyword evidence="4" id="KW-0406">Ion transport</keyword>
<dbReference type="InterPro" id="IPR004712">
    <property type="entry name" value="Na+/H+_antiporter_fungi"/>
</dbReference>
<dbReference type="AlphaFoldDB" id="A0A4Y9ZQR3"/>